<gene>
    <name evidence="3" type="ORF">H5P30_02875</name>
</gene>
<evidence type="ECO:0000313" key="4">
    <source>
        <dbReference type="Proteomes" id="UP000525652"/>
    </source>
</evidence>
<reference evidence="3 4" key="1">
    <citation type="submission" date="2020-07" db="EMBL/GenBank/DDBJ databases">
        <authorList>
            <person name="Feng X."/>
        </authorList>
    </citation>
    <scope>NUCLEOTIDE SEQUENCE [LARGE SCALE GENOMIC DNA]</scope>
    <source>
        <strain evidence="3 4">JCM14086</strain>
    </source>
</reference>
<dbReference type="EMBL" id="JACHVA010000033">
    <property type="protein sequence ID" value="MBC2600720.1"/>
    <property type="molecule type" value="Genomic_DNA"/>
</dbReference>
<feature type="compositionally biased region" description="Low complexity" evidence="1">
    <location>
        <begin position="27"/>
        <end position="39"/>
    </location>
</feature>
<feature type="chain" id="PRO_5030744167" description="Lipoprotein" evidence="2">
    <location>
        <begin position="18"/>
        <end position="193"/>
    </location>
</feature>
<feature type="signal peptide" evidence="2">
    <location>
        <begin position="1"/>
        <end position="17"/>
    </location>
</feature>
<dbReference type="RefSeq" id="WP_185691458.1">
    <property type="nucleotide sequence ID" value="NZ_JACHVA010000033.1"/>
</dbReference>
<comment type="caution">
    <text evidence="3">The sequence shown here is derived from an EMBL/GenBank/DDBJ whole genome shotgun (WGS) entry which is preliminary data.</text>
</comment>
<keyword evidence="2" id="KW-0732">Signal</keyword>
<feature type="region of interest" description="Disordered" evidence="1">
    <location>
        <begin position="27"/>
        <end position="47"/>
    </location>
</feature>
<dbReference type="PROSITE" id="PS51257">
    <property type="entry name" value="PROKAR_LIPOPROTEIN"/>
    <property type="match status" value="1"/>
</dbReference>
<proteinExistence type="predicted"/>
<name>A0A7X1AXP2_9BACT</name>
<keyword evidence="4" id="KW-1185">Reference proteome</keyword>
<evidence type="ECO:0000313" key="3">
    <source>
        <dbReference type="EMBL" id="MBC2600720.1"/>
    </source>
</evidence>
<evidence type="ECO:0008006" key="5">
    <source>
        <dbReference type="Google" id="ProtNLM"/>
    </source>
</evidence>
<evidence type="ECO:0000256" key="2">
    <source>
        <dbReference type="SAM" id="SignalP"/>
    </source>
</evidence>
<dbReference type="Proteomes" id="UP000525652">
    <property type="component" value="Unassembled WGS sequence"/>
</dbReference>
<evidence type="ECO:0000256" key="1">
    <source>
        <dbReference type="SAM" id="MobiDB-lite"/>
    </source>
</evidence>
<organism evidence="3 4">
    <name type="scientific">Puniceicoccus vermicola</name>
    <dbReference type="NCBI Taxonomy" id="388746"/>
    <lineage>
        <taxon>Bacteria</taxon>
        <taxon>Pseudomonadati</taxon>
        <taxon>Verrucomicrobiota</taxon>
        <taxon>Opitutia</taxon>
        <taxon>Puniceicoccales</taxon>
        <taxon>Puniceicoccaceae</taxon>
        <taxon>Puniceicoccus</taxon>
    </lineage>
</organism>
<dbReference type="AlphaFoldDB" id="A0A7X1AXP2"/>
<accession>A0A7X1AXP2</accession>
<protein>
    <recommendedName>
        <fullName evidence="5">Lipoprotein</fullName>
    </recommendedName>
</protein>
<sequence length="193" mass="20479">MKSLFLSLFAISGLVLLYGCSDEGSSPEASSESAASSSSKVREGFTLTGPDSLSIRCQTAPRNMSSPSYGEASFQLEIMAGWIDTSAAAEGEATKSFGLGTLFVRFDVAEVGTYSLTRFDSEEGVRMRIDSIPDQGLSEDLRSISGELTFDQLEVGENRKPVKAAGSFTGEFALGRTKQVLPISGTFAVGLKD</sequence>